<evidence type="ECO:0000256" key="5">
    <source>
        <dbReference type="ARBA" id="ARBA00023004"/>
    </source>
</evidence>
<evidence type="ECO:0000259" key="7">
    <source>
        <dbReference type="Pfam" id="PF01077"/>
    </source>
</evidence>
<evidence type="ECO:0000256" key="2">
    <source>
        <dbReference type="ARBA" id="ARBA00022617"/>
    </source>
</evidence>
<feature type="domain" description="Nitrite/Sulfite reductase ferredoxin-like" evidence="8">
    <location>
        <begin position="52"/>
        <end position="109"/>
    </location>
</feature>
<dbReference type="SUPFAM" id="SSF56014">
    <property type="entry name" value="Nitrite and sulphite reductase 4Fe-4S domain-like"/>
    <property type="match status" value="2"/>
</dbReference>
<accession>A0A2S0M8H0</accession>
<dbReference type="InterPro" id="IPR005117">
    <property type="entry name" value="NiRdtase/SiRdtase_haem-b_fer"/>
</dbReference>
<dbReference type="Pfam" id="PF01077">
    <property type="entry name" value="NIR_SIR"/>
    <property type="match status" value="1"/>
</dbReference>
<evidence type="ECO:0000259" key="8">
    <source>
        <dbReference type="Pfam" id="PF03460"/>
    </source>
</evidence>
<dbReference type="PANTHER" id="PTHR32439:SF9">
    <property type="entry name" value="BLR3264 PROTEIN"/>
    <property type="match status" value="1"/>
</dbReference>
<dbReference type="Gene3D" id="3.90.480.10">
    <property type="entry name" value="Sulfite Reductase Hemoprotein,Domain 2"/>
    <property type="match status" value="1"/>
</dbReference>
<reference evidence="9 10" key="1">
    <citation type="journal article" date="2018" name="Genome Announc.">
        <title>Complete genomes of two Megasphaera elsdenii strains, NCIMB 702410 and ATCC 25940.</title>
        <authorList>
            <person name="Hatmaker E.A."/>
            <person name="O'Dell K."/>
            <person name="Riley L.A."/>
            <person name="Klingeman D.M."/>
            <person name="Guss A.M."/>
        </authorList>
    </citation>
    <scope>NUCLEOTIDE SEQUENCE [LARGE SCALE GENOMIC DNA]</scope>
    <source>
        <strain evidence="9 10">NCIMB702410</strain>
    </source>
</reference>
<dbReference type="Pfam" id="PF03460">
    <property type="entry name" value="NIR_SIR_ferr"/>
    <property type="match status" value="1"/>
</dbReference>
<name>A0A2S0M8H0_MEGEL</name>
<dbReference type="AlphaFoldDB" id="A0A2S0M8H0"/>
<dbReference type="InterPro" id="IPR051329">
    <property type="entry name" value="NIR_SIR_4Fe-4S"/>
</dbReference>
<gene>
    <name evidence="9" type="ORF">C6Y28_08910</name>
</gene>
<evidence type="ECO:0000256" key="6">
    <source>
        <dbReference type="ARBA" id="ARBA00023014"/>
    </source>
</evidence>
<dbReference type="GO" id="GO:0020037">
    <property type="term" value="F:heme binding"/>
    <property type="evidence" value="ECO:0007669"/>
    <property type="project" value="InterPro"/>
</dbReference>
<dbReference type="InterPro" id="IPR045854">
    <property type="entry name" value="NO2/SO3_Rdtase_4Fe4S_sf"/>
</dbReference>
<keyword evidence="5" id="KW-0408">Iron</keyword>
<evidence type="ECO:0000256" key="1">
    <source>
        <dbReference type="ARBA" id="ARBA00022485"/>
    </source>
</evidence>
<evidence type="ECO:0000256" key="4">
    <source>
        <dbReference type="ARBA" id="ARBA00023002"/>
    </source>
</evidence>
<keyword evidence="1" id="KW-0004">4Fe-4S</keyword>
<protein>
    <submittedName>
        <fullName evidence="9">Nitrite/sulfite reductase</fullName>
    </submittedName>
</protein>
<keyword evidence="4" id="KW-0560">Oxidoreductase</keyword>
<dbReference type="GO" id="GO:0051539">
    <property type="term" value="F:4 iron, 4 sulfur cluster binding"/>
    <property type="evidence" value="ECO:0007669"/>
    <property type="project" value="UniProtKB-KW"/>
</dbReference>
<evidence type="ECO:0000313" key="9">
    <source>
        <dbReference type="EMBL" id="AVO27722.1"/>
    </source>
</evidence>
<dbReference type="SUPFAM" id="SSF55124">
    <property type="entry name" value="Nitrite/Sulfite reductase N-terminal domain-like"/>
    <property type="match status" value="1"/>
</dbReference>
<keyword evidence="6" id="KW-0411">Iron-sulfur</keyword>
<feature type="domain" description="Nitrite/sulphite reductase 4Fe-4S" evidence="7">
    <location>
        <begin position="122"/>
        <end position="271"/>
    </location>
</feature>
<evidence type="ECO:0000256" key="3">
    <source>
        <dbReference type="ARBA" id="ARBA00022723"/>
    </source>
</evidence>
<dbReference type="PANTHER" id="PTHR32439">
    <property type="entry name" value="FERREDOXIN--NITRITE REDUCTASE, CHLOROPLASTIC"/>
    <property type="match status" value="1"/>
</dbReference>
<keyword evidence="2" id="KW-0349">Heme</keyword>
<dbReference type="OrthoDB" id="9803707at2"/>
<dbReference type="InterPro" id="IPR036136">
    <property type="entry name" value="Nit/Sulf_reduc_fer-like_dom_sf"/>
</dbReference>
<dbReference type="InterPro" id="IPR006067">
    <property type="entry name" value="NO2/SO3_Rdtase_4Fe4S_dom"/>
</dbReference>
<dbReference type="Gene3D" id="3.30.413.10">
    <property type="entry name" value="Sulfite Reductase Hemoprotein, domain 1"/>
    <property type="match status" value="2"/>
</dbReference>
<dbReference type="GO" id="GO:0046872">
    <property type="term" value="F:metal ion binding"/>
    <property type="evidence" value="ECO:0007669"/>
    <property type="project" value="UniProtKB-KW"/>
</dbReference>
<organism evidence="9 10">
    <name type="scientific">Megasphaera elsdenii</name>
    <dbReference type="NCBI Taxonomy" id="907"/>
    <lineage>
        <taxon>Bacteria</taxon>
        <taxon>Bacillati</taxon>
        <taxon>Bacillota</taxon>
        <taxon>Negativicutes</taxon>
        <taxon>Veillonellales</taxon>
        <taxon>Veillonellaceae</taxon>
        <taxon>Megasphaera</taxon>
    </lineage>
</organism>
<dbReference type="EMBL" id="CP027569">
    <property type="protein sequence ID" value="AVO27722.1"/>
    <property type="molecule type" value="Genomic_DNA"/>
</dbReference>
<keyword evidence="3" id="KW-0479">Metal-binding</keyword>
<dbReference type="RefSeq" id="WP_022497448.1">
    <property type="nucleotide sequence ID" value="NZ_CAMFOL010000011.1"/>
</dbReference>
<evidence type="ECO:0000313" key="10">
    <source>
        <dbReference type="Proteomes" id="UP000238358"/>
    </source>
</evidence>
<dbReference type="GO" id="GO:0016491">
    <property type="term" value="F:oxidoreductase activity"/>
    <property type="evidence" value="ECO:0007669"/>
    <property type="project" value="UniProtKB-KW"/>
</dbReference>
<dbReference type="Proteomes" id="UP000238358">
    <property type="component" value="Chromosome"/>
</dbReference>
<proteinExistence type="predicted"/>
<sequence length="520" mass="57676">MTQITKETKEEISSRFPQFVEATRAFYAKELPPAKYKGTSGKFGSYGERGAHSSMLRLRFSGGAIEPAHIAFLKDVLDRYDIDLIHFTTGEALQLHHLNEKEVLDLYQECFNHGIYCVGAGSDNPRNITASPLHGVAPGEYFDMTPYIKAAANFVINCIPKFNLPRKYKISFSSGLDNEGHATFKDLGFVARPDHTFDVYAGGGFGLNGSRFGILIDEGVDPLDISYYILGYGRDVYMKYGDYEHRGQNRSRFILNKLGDDAFRQAVRDAVAKAKAEGDYRLTIEEETPLAKSGADDSILENGRIGKQKQEGLYYVEYKPLGGTPEVAVFHELLKTLQTMEGAEIRLNADETAYIINLTADEARKIAALTADDTATTTFEHSVSCIGATVCQQGLRDSHGTFVKLAKMFKDRGIDSHFLPKCHFSGCPSNCTVQQLAPLGLRGASKKVGDKMEPAFNIYAGGNYAIGKGVMGEQIGVITIEHLPDFFLALNQALLDANQSYDEWYPQHKEKLIELVNQFE</sequence>